<feature type="binding site" evidence="1">
    <location>
        <position position="162"/>
    </location>
    <ligand>
        <name>an N-acyl-1,2-diacyl-sn-glycero-3-phosphoethanolamine</name>
        <dbReference type="ChEBI" id="CHEBI:62537"/>
    </ligand>
</feature>
<name>A0A9P3GI63_9APHY</name>
<evidence type="ECO:0000259" key="2">
    <source>
        <dbReference type="Pfam" id="PF12706"/>
    </source>
</evidence>
<evidence type="ECO:0000256" key="1">
    <source>
        <dbReference type="PIRSR" id="PIRSR038896-50"/>
    </source>
</evidence>
<keyword evidence="3" id="KW-0378">Hydrolase</keyword>
<dbReference type="OrthoDB" id="332863at2759"/>
<dbReference type="GO" id="GO:0005737">
    <property type="term" value="C:cytoplasm"/>
    <property type="evidence" value="ECO:0007669"/>
    <property type="project" value="TreeGrafter"/>
</dbReference>
<dbReference type="PANTHER" id="PTHR15032">
    <property type="entry name" value="N-ACYL-PHOSPHATIDYLETHANOLAMINE-HYDROLYZING PHOSPHOLIPASE D"/>
    <property type="match status" value="1"/>
</dbReference>
<dbReference type="GO" id="GO:0008270">
    <property type="term" value="F:zinc ion binding"/>
    <property type="evidence" value="ECO:0007669"/>
    <property type="project" value="InterPro"/>
</dbReference>
<dbReference type="GO" id="GO:0070290">
    <property type="term" value="F:N-acylphosphatidylethanolamine-specific phospholipase D activity"/>
    <property type="evidence" value="ECO:0007669"/>
    <property type="project" value="InterPro"/>
</dbReference>
<gene>
    <name evidence="3" type="ORF">PsYK624_109100</name>
</gene>
<dbReference type="GO" id="GO:0070291">
    <property type="term" value="P:N-acylethanolamine metabolic process"/>
    <property type="evidence" value="ECO:0007669"/>
    <property type="project" value="TreeGrafter"/>
</dbReference>
<dbReference type="AlphaFoldDB" id="A0A9P3GI63"/>
<evidence type="ECO:0000313" key="4">
    <source>
        <dbReference type="Proteomes" id="UP000703269"/>
    </source>
</evidence>
<feature type="domain" description="Metallo-beta-lactamase" evidence="2">
    <location>
        <begin position="117"/>
        <end position="349"/>
    </location>
</feature>
<dbReference type="InterPro" id="IPR001279">
    <property type="entry name" value="Metallo-B-lactamas"/>
</dbReference>
<sequence length="391" mass="42820">MASALGLLATNVSVSEILPDSQEKADVRPAHHANDAKTKFANPWPSFREVPSFRWRIVKEARARHPEVPKDLEALVHLQKPNWGAGSRPEAIKATWLGHACYLVEFPSPAEGVRGPRVLFDPALSHRCSPFTWMGPARLTPVPCPIDDIPAVDAIVLSHNHYDHTDSATLQKLFTKYKPQIFAPLGNGCYFQSLGIPASHTHILDWWDARALTLTLAPAPDAPGAATALRITCTPCQHTAARGPWDRDQTLWASWAVASVPPAGQEPRSVWFAGDTGYRTVFAGEDEAGVPVCPAFREIGARMGPVDLALIPIGAYMPRDLFSNVHSSPADSVRIFRDVRARKALAMHWGTWILTTEDIMEPPKLLAKEAAALGIPEGDFDVCGLGETRFF</sequence>
<organism evidence="3 4">
    <name type="scientific">Phanerochaete sordida</name>
    <dbReference type="NCBI Taxonomy" id="48140"/>
    <lineage>
        <taxon>Eukaryota</taxon>
        <taxon>Fungi</taxon>
        <taxon>Dikarya</taxon>
        <taxon>Basidiomycota</taxon>
        <taxon>Agaricomycotina</taxon>
        <taxon>Agaricomycetes</taxon>
        <taxon>Polyporales</taxon>
        <taxon>Phanerochaetaceae</taxon>
        <taxon>Phanerochaete</taxon>
    </lineage>
</organism>
<accession>A0A9P3GI63</accession>
<comment type="caution">
    <text evidence="3">The sequence shown here is derived from an EMBL/GenBank/DDBJ whole genome shotgun (WGS) entry which is preliminary data.</text>
</comment>
<dbReference type="PANTHER" id="PTHR15032:SF4">
    <property type="entry name" value="N-ACYL-PHOSPHATIDYLETHANOLAMINE-HYDROLYZING PHOSPHOLIPASE D"/>
    <property type="match status" value="1"/>
</dbReference>
<dbReference type="PIRSF" id="PIRSF038896">
    <property type="entry name" value="NAPE-PLD"/>
    <property type="match status" value="1"/>
</dbReference>
<proteinExistence type="predicted"/>
<keyword evidence="4" id="KW-1185">Reference proteome</keyword>
<dbReference type="InterPro" id="IPR036866">
    <property type="entry name" value="RibonucZ/Hydroxyglut_hydro"/>
</dbReference>
<protein>
    <submittedName>
        <fullName evidence="3">Metal-dependent hydrolase</fullName>
    </submittedName>
</protein>
<dbReference type="InterPro" id="IPR024884">
    <property type="entry name" value="NAPE-PLD"/>
</dbReference>
<dbReference type="Pfam" id="PF12706">
    <property type="entry name" value="Lactamase_B_2"/>
    <property type="match status" value="1"/>
</dbReference>
<evidence type="ECO:0000313" key="3">
    <source>
        <dbReference type="EMBL" id="GJE94739.1"/>
    </source>
</evidence>
<dbReference type="GO" id="GO:0070292">
    <property type="term" value="P:N-acylphosphatidylethanolamine metabolic process"/>
    <property type="evidence" value="ECO:0007669"/>
    <property type="project" value="TreeGrafter"/>
</dbReference>
<dbReference type="Gene3D" id="3.60.15.10">
    <property type="entry name" value="Ribonuclease Z/Hydroxyacylglutathione hydrolase-like"/>
    <property type="match status" value="1"/>
</dbReference>
<dbReference type="SUPFAM" id="SSF56281">
    <property type="entry name" value="Metallo-hydrolase/oxidoreductase"/>
    <property type="match status" value="1"/>
</dbReference>
<feature type="binding site" evidence="1">
    <location>
        <position position="326"/>
    </location>
    <ligand>
        <name>an N-acyl-1,2-diacyl-sn-glycero-3-phosphoethanolamine</name>
        <dbReference type="ChEBI" id="CHEBI:62537"/>
    </ligand>
</feature>
<reference evidence="3 4" key="1">
    <citation type="submission" date="2021-08" db="EMBL/GenBank/DDBJ databases">
        <title>Draft Genome Sequence of Phanerochaete sordida strain YK-624.</title>
        <authorList>
            <person name="Mori T."/>
            <person name="Dohra H."/>
            <person name="Suzuki T."/>
            <person name="Kawagishi H."/>
            <person name="Hirai H."/>
        </authorList>
    </citation>
    <scope>NUCLEOTIDE SEQUENCE [LARGE SCALE GENOMIC DNA]</scope>
    <source>
        <strain evidence="3 4">YK-624</strain>
    </source>
</reference>
<dbReference type="Proteomes" id="UP000703269">
    <property type="component" value="Unassembled WGS sequence"/>
</dbReference>
<dbReference type="EMBL" id="BPQB01000042">
    <property type="protein sequence ID" value="GJE94739.1"/>
    <property type="molecule type" value="Genomic_DNA"/>
</dbReference>